<feature type="transmembrane region" description="Helical" evidence="2">
    <location>
        <begin position="44"/>
        <end position="65"/>
    </location>
</feature>
<gene>
    <name evidence="4" type="ORF">EXE57_04670</name>
</gene>
<evidence type="ECO:0000313" key="4">
    <source>
        <dbReference type="EMBL" id="QBR91639.1"/>
    </source>
</evidence>
<dbReference type="InterPro" id="IPR018911">
    <property type="entry name" value="Gmad2_Ig-like_dom"/>
</dbReference>
<feature type="domain" description="GerMN" evidence="3">
    <location>
        <begin position="137"/>
        <end position="227"/>
    </location>
</feature>
<keyword evidence="2" id="KW-1133">Transmembrane helix</keyword>
<protein>
    <recommendedName>
        <fullName evidence="3">GerMN domain-containing protein</fullName>
    </recommendedName>
</protein>
<dbReference type="InterPro" id="IPR019606">
    <property type="entry name" value="GerMN"/>
</dbReference>
<dbReference type="KEGG" id="noy:EXE57_04670"/>
<dbReference type="AlphaFoldDB" id="A0A4P7GIT5"/>
<evidence type="ECO:0000256" key="2">
    <source>
        <dbReference type="SAM" id="Phobius"/>
    </source>
</evidence>
<dbReference type="SMART" id="SM00909">
    <property type="entry name" value="Germane"/>
    <property type="match status" value="1"/>
</dbReference>
<feature type="compositionally biased region" description="Low complexity" evidence="1">
    <location>
        <begin position="75"/>
        <end position="102"/>
    </location>
</feature>
<dbReference type="RefSeq" id="WP_135074453.1">
    <property type="nucleotide sequence ID" value="NZ_CP038267.1"/>
</dbReference>
<feature type="region of interest" description="Disordered" evidence="1">
    <location>
        <begin position="70"/>
        <end position="102"/>
    </location>
</feature>
<proteinExistence type="predicted"/>
<dbReference type="Pfam" id="PF10646">
    <property type="entry name" value="Germane"/>
    <property type="match status" value="1"/>
</dbReference>
<organism evidence="4 5">
    <name type="scientific">Nocardioides euryhalodurans</name>
    <dbReference type="NCBI Taxonomy" id="2518370"/>
    <lineage>
        <taxon>Bacteria</taxon>
        <taxon>Bacillati</taxon>
        <taxon>Actinomycetota</taxon>
        <taxon>Actinomycetes</taxon>
        <taxon>Propionibacteriales</taxon>
        <taxon>Nocardioidaceae</taxon>
        <taxon>Nocardioides</taxon>
    </lineage>
</organism>
<keyword evidence="2" id="KW-0472">Membrane</keyword>
<evidence type="ECO:0000313" key="5">
    <source>
        <dbReference type="Proteomes" id="UP000294894"/>
    </source>
</evidence>
<keyword evidence="5" id="KW-1185">Reference proteome</keyword>
<evidence type="ECO:0000256" key="1">
    <source>
        <dbReference type="SAM" id="MobiDB-lite"/>
    </source>
</evidence>
<evidence type="ECO:0000259" key="3">
    <source>
        <dbReference type="SMART" id="SM00909"/>
    </source>
</evidence>
<name>A0A4P7GIT5_9ACTN</name>
<keyword evidence="2" id="KW-0812">Transmembrane</keyword>
<dbReference type="Proteomes" id="UP000294894">
    <property type="component" value="Chromosome"/>
</dbReference>
<accession>A0A4P7GIT5</accession>
<dbReference type="EMBL" id="CP038267">
    <property type="protein sequence ID" value="QBR91639.1"/>
    <property type="molecule type" value="Genomic_DNA"/>
</dbReference>
<dbReference type="OrthoDB" id="4843507at2"/>
<dbReference type="Pfam" id="PF10648">
    <property type="entry name" value="Gmad2"/>
    <property type="match status" value="1"/>
</dbReference>
<sequence length="347" mass="35481">MSRRDEHDPQLAALLRDAVAGVEPSDRLGELRARTSAPARRRPALLALGGAVLVTAAVVTGVAIAGDGFFPREQPGPAGTPSATSPAPTAEPDTPSPSAGAPPVAVRQVAVYYLGETPAGVRLYREDVATEMPDDGPAAQLELLTSAPADPDYRTLWPAGAFAGGSVEDDRITVELAQQSLVDQPAGMTEDEAAASLQQVVSTMQAYAQQELPVEFLVEGEPAVQVLGIETTGPVAAGPVLDTLALVSIEAPAEGETVAGRLQVSGAANSFEGTVPWTILAASGEPVDDGFFTAEGSMGTTLFSFQGSIDVSSLAPGTYSLIVETSDPSGGAEGTGPFSDSRTVVIE</sequence>
<reference evidence="4 5" key="1">
    <citation type="submission" date="2019-03" db="EMBL/GenBank/DDBJ databases">
        <title>Three New Species of Nocardioides, Nocardioides euryhalodurans sp. nov., Nocardioides seonyuensis sp. nov. and Nocardioides eburneoflavus sp. nov., Iolated from Soil.</title>
        <authorList>
            <person name="Roh S.G."/>
            <person name="Lee C."/>
            <person name="Kim M.-K."/>
            <person name="Kim S.B."/>
        </authorList>
    </citation>
    <scope>NUCLEOTIDE SEQUENCE [LARGE SCALE GENOMIC DNA]</scope>
    <source>
        <strain evidence="4 5">MMS17-SY117</strain>
    </source>
</reference>